<dbReference type="Gene3D" id="1.10.460.10">
    <property type="entry name" value="Topoisomerase I, domain 2"/>
    <property type="match status" value="1"/>
</dbReference>
<accession>A0A4Q0AGD1</accession>
<feature type="non-terminal residue" evidence="12">
    <location>
        <position position="1"/>
    </location>
</feature>
<dbReference type="SMART" id="SM00436">
    <property type="entry name" value="TOP1Bc"/>
    <property type="match status" value="1"/>
</dbReference>
<evidence type="ECO:0000256" key="10">
    <source>
        <dbReference type="ARBA" id="ARBA00032877"/>
    </source>
</evidence>
<evidence type="ECO:0000256" key="6">
    <source>
        <dbReference type="ARBA" id="ARBA00023235"/>
    </source>
</evidence>
<dbReference type="Gene3D" id="2.70.20.10">
    <property type="entry name" value="Topoisomerase I, domain 3"/>
    <property type="match status" value="1"/>
</dbReference>
<dbReference type="GO" id="GO:0006265">
    <property type="term" value="P:DNA topological change"/>
    <property type="evidence" value="ECO:0007669"/>
    <property type="project" value="InterPro"/>
</dbReference>
<feature type="non-terminal residue" evidence="12">
    <location>
        <position position="546"/>
    </location>
</feature>
<dbReference type="InterPro" id="IPR013824">
    <property type="entry name" value="Topo_IA_cen_sub1"/>
</dbReference>
<evidence type="ECO:0000256" key="7">
    <source>
        <dbReference type="ARBA" id="ARBA00030003"/>
    </source>
</evidence>
<keyword evidence="13" id="KW-1185">Reference proteome</keyword>
<keyword evidence="4" id="KW-0799">Topoisomerase</keyword>
<dbReference type="PROSITE" id="PS52039">
    <property type="entry name" value="TOPO_IA_2"/>
    <property type="match status" value="1"/>
</dbReference>
<dbReference type="InterPro" id="IPR003602">
    <property type="entry name" value="Topo_IA_DNA-bd_dom"/>
</dbReference>
<evidence type="ECO:0000256" key="2">
    <source>
        <dbReference type="ARBA" id="ARBA00009446"/>
    </source>
</evidence>
<dbReference type="InterPro" id="IPR013497">
    <property type="entry name" value="Topo_IA_cen"/>
</dbReference>
<dbReference type="InterPro" id="IPR023406">
    <property type="entry name" value="Topo_IA_AS"/>
</dbReference>
<dbReference type="PANTHER" id="PTHR42785">
    <property type="entry name" value="DNA TOPOISOMERASE, TYPE IA, CORE"/>
    <property type="match status" value="1"/>
</dbReference>
<proteinExistence type="inferred from homology"/>
<dbReference type="Proteomes" id="UP000289269">
    <property type="component" value="Unassembled WGS sequence"/>
</dbReference>
<feature type="domain" description="Topo IA-type catalytic" evidence="11">
    <location>
        <begin position="12"/>
        <end position="453"/>
    </location>
</feature>
<dbReference type="InterPro" id="IPR025589">
    <property type="entry name" value="Toprim_C_rpt"/>
</dbReference>
<reference evidence="12" key="1">
    <citation type="submission" date="2019-01" db="EMBL/GenBank/DDBJ databases">
        <title>Genomic signatures and co-occurrence patterns of the ultra-small Saccharimodia (Patescibacteria phylum) suggest a symbiotic lifestyle.</title>
        <authorList>
            <person name="Lemos L."/>
            <person name="Medeiros J."/>
            <person name="Andreote F."/>
            <person name="Fernandes G."/>
            <person name="Varani A."/>
            <person name="Oliveira G."/>
            <person name="Pylro V."/>
        </authorList>
    </citation>
    <scope>NUCLEOTIDE SEQUENCE [LARGE SCALE GENOMIC DNA]</scope>
    <source>
        <strain evidence="12">AMD01</strain>
    </source>
</reference>
<keyword evidence="5" id="KW-0238">DNA-binding</keyword>
<dbReference type="GO" id="GO:0003917">
    <property type="term" value="F:DNA topoisomerase type I (single strand cut, ATP-independent) activity"/>
    <property type="evidence" value="ECO:0007669"/>
    <property type="project" value="UniProtKB-EC"/>
</dbReference>
<dbReference type="InterPro" id="IPR013825">
    <property type="entry name" value="Topo_IA_cen_sub2"/>
</dbReference>
<dbReference type="SUPFAM" id="SSF56712">
    <property type="entry name" value="Prokaryotic type I DNA topoisomerase"/>
    <property type="match status" value="1"/>
</dbReference>
<evidence type="ECO:0000256" key="4">
    <source>
        <dbReference type="ARBA" id="ARBA00023029"/>
    </source>
</evidence>
<dbReference type="SMART" id="SM00437">
    <property type="entry name" value="TOP1Ac"/>
    <property type="match status" value="1"/>
</dbReference>
<dbReference type="AlphaFoldDB" id="A0A4Q0AGD1"/>
<evidence type="ECO:0000256" key="5">
    <source>
        <dbReference type="ARBA" id="ARBA00023125"/>
    </source>
</evidence>
<evidence type="ECO:0000256" key="8">
    <source>
        <dbReference type="ARBA" id="ARBA00031985"/>
    </source>
</evidence>
<dbReference type="PRINTS" id="PR00417">
    <property type="entry name" value="PRTPISMRASEI"/>
</dbReference>
<evidence type="ECO:0000256" key="1">
    <source>
        <dbReference type="ARBA" id="ARBA00000213"/>
    </source>
</evidence>
<comment type="caution">
    <text evidence="12">The sequence shown here is derived from an EMBL/GenBank/DDBJ whole genome shotgun (WGS) entry which is preliminary data.</text>
</comment>
<protein>
    <recommendedName>
        <fullName evidence="3">DNA topoisomerase</fullName>
        <ecNumber evidence="3">5.6.2.1</ecNumber>
    </recommendedName>
    <alternativeName>
        <fullName evidence="10">Omega-protein</fullName>
    </alternativeName>
    <alternativeName>
        <fullName evidence="9">Relaxing enzyme</fullName>
    </alternativeName>
    <alternativeName>
        <fullName evidence="7">Swivelase</fullName>
    </alternativeName>
    <alternativeName>
        <fullName evidence="8">Untwisting enzyme</fullName>
    </alternativeName>
</protein>
<comment type="catalytic activity">
    <reaction evidence="1">
        <text>ATP-independent breakage of single-stranded DNA, followed by passage and rejoining.</text>
        <dbReference type="EC" id="5.6.2.1"/>
    </reaction>
</comment>
<keyword evidence="6 12" id="KW-0413">Isomerase</keyword>
<gene>
    <name evidence="12" type="primary">topA</name>
    <name evidence="12" type="ORF">EOT04_03410</name>
</gene>
<dbReference type="Pfam" id="PF01131">
    <property type="entry name" value="Topoisom_bac"/>
    <property type="match status" value="1"/>
</dbReference>
<organism evidence="12 13">
    <name type="scientific">Candidatus Chaera renei</name>
    <dbReference type="NCBI Taxonomy" id="2506947"/>
    <lineage>
        <taxon>Bacteria</taxon>
        <taxon>Candidatus Saccharimonadota</taxon>
        <taxon>Candidatus Saccharimonadia</taxon>
        <taxon>Candidatus Saccharimonadales</taxon>
        <taxon>Candidatus Saccharimonadaceae</taxon>
        <taxon>Candidatus Chaera</taxon>
    </lineage>
</organism>
<dbReference type="InterPro" id="IPR000380">
    <property type="entry name" value="Topo_IA"/>
</dbReference>
<dbReference type="InterPro" id="IPR023405">
    <property type="entry name" value="Topo_IA_core_domain"/>
</dbReference>
<dbReference type="Pfam" id="PF13368">
    <property type="entry name" value="Toprim_C_rpt"/>
    <property type="match status" value="1"/>
</dbReference>
<evidence type="ECO:0000256" key="9">
    <source>
        <dbReference type="ARBA" id="ARBA00032235"/>
    </source>
</evidence>
<dbReference type="PANTHER" id="PTHR42785:SF1">
    <property type="entry name" value="DNA TOPOISOMERASE"/>
    <property type="match status" value="1"/>
</dbReference>
<dbReference type="EC" id="5.6.2.1" evidence="3"/>
<dbReference type="InterPro" id="IPR003601">
    <property type="entry name" value="Topo_IA_2"/>
</dbReference>
<evidence type="ECO:0000313" key="13">
    <source>
        <dbReference type="Proteomes" id="UP000289269"/>
    </source>
</evidence>
<evidence type="ECO:0000313" key="12">
    <source>
        <dbReference type="EMBL" id="RWZ77999.1"/>
    </source>
</evidence>
<dbReference type="CDD" id="cd00186">
    <property type="entry name" value="TOP1Ac"/>
    <property type="match status" value="1"/>
</dbReference>
<dbReference type="GO" id="GO:0003677">
    <property type="term" value="F:DNA binding"/>
    <property type="evidence" value="ECO:0007669"/>
    <property type="project" value="UniProtKB-KW"/>
</dbReference>
<name>A0A4Q0AGD1_9BACT</name>
<sequence>IEQALKRPRPIDIDLVNAQQARRILDRLVGYQLSPVLWKKVQRGLSAGRVQSVAVRLIVEREREITTFSSTPYYKITAVFSLPDGGELLAEGQSKPATAEAARQLLQQLADDSFAVSEIKKTPASRNPAPPFTTSTLQQAASNRLGFSPKQTMMLAQRLYESGHITYMRTDSLSLSPLAVKQMADHIEKTYGRQYLQTRRYKTKSAGAQEAHEAIRPTDISKTAITGKDSGQNRLYRLIWRRTLASQMAAAQLEKTTLNITGASSRYRFTASGAIVRFDGFLKLDPPKTDAASDVMPPLKQGEKLGVLRIMAAETPERPPSRYTEASLIRQLEAMGIGRPSTYAPTISTIIDRGYVVKRDLPGVPGELLRLRAVPGRPVEQSAETIMVGADKGKLMPTDIANLVNDFLTSHFTNIVDYDFTKELEGEFDQIAKQKKPWQKVLEKFYGPFKQAVDNAENISRAEVAGARELGVDPKSKRPVIARMGRFGPMVQLGRAEDAAKPEFASIPTGQSIETVTLEEALQLLALPRQVGRTADGKIIEANSGR</sequence>
<dbReference type="Gene3D" id="1.10.290.10">
    <property type="entry name" value="Topoisomerase I, domain 4"/>
    <property type="match status" value="1"/>
</dbReference>
<comment type="similarity">
    <text evidence="2">Belongs to the type IA topoisomerase family.</text>
</comment>
<dbReference type="InterPro" id="IPR013826">
    <property type="entry name" value="Topo_IA_cen_sub3"/>
</dbReference>
<evidence type="ECO:0000256" key="3">
    <source>
        <dbReference type="ARBA" id="ARBA00012891"/>
    </source>
</evidence>
<evidence type="ECO:0000259" key="11">
    <source>
        <dbReference type="PROSITE" id="PS52039"/>
    </source>
</evidence>
<dbReference type="EMBL" id="SCKW01000054">
    <property type="protein sequence ID" value="RWZ77999.1"/>
    <property type="molecule type" value="Genomic_DNA"/>
</dbReference>
<dbReference type="PROSITE" id="PS00396">
    <property type="entry name" value="TOPO_IA_1"/>
    <property type="match status" value="1"/>
</dbReference>